<evidence type="ECO:0008006" key="3">
    <source>
        <dbReference type="Google" id="ProtNLM"/>
    </source>
</evidence>
<organism evidence="1 2">
    <name type="scientific">Rhizophagus irregularis</name>
    <dbReference type="NCBI Taxonomy" id="588596"/>
    <lineage>
        <taxon>Eukaryota</taxon>
        <taxon>Fungi</taxon>
        <taxon>Fungi incertae sedis</taxon>
        <taxon>Mucoromycota</taxon>
        <taxon>Glomeromycotina</taxon>
        <taxon>Glomeromycetes</taxon>
        <taxon>Glomerales</taxon>
        <taxon>Glomeraceae</taxon>
        <taxon>Rhizophagus</taxon>
    </lineage>
</organism>
<comment type="caution">
    <text evidence="1">The sequence shown here is derived from an EMBL/GenBank/DDBJ whole genome shotgun (WGS) entry which is preliminary data.</text>
</comment>
<reference evidence="1 2" key="1">
    <citation type="submission" date="2016-04" db="EMBL/GenBank/DDBJ databases">
        <title>Genome analyses suggest a sexual origin of heterokaryosis in a supposedly ancient asexual fungus.</title>
        <authorList>
            <person name="Ropars J."/>
            <person name="Sedzielewska K."/>
            <person name="Noel J."/>
            <person name="Charron P."/>
            <person name="Farinelli L."/>
            <person name="Marton T."/>
            <person name="Kruger M."/>
            <person name="Pelin A."/>
            <person name="Brachmann A."/>
            <person name="Corradi N."/>
        </authorList>
    </citation>
    <scope>NUCLEOTIDE SEQUENCE [LARGE SCALE GENOMIC DNA]</scope>
    <source>
        <strain evidence="1 2">C2</strain>
    </source>
</reference>
<evidence type="ECO:0000313" key="1">
    <source>
        <dbReference type="EMBL" id="PKK67685.1"/>
    </source>
</evidence>
<accession>A0A2N1N1A1</accession>
<name>A0A2N1N1A1_9GLOM</name>
<gene>
    <name evidence="1" type="ORF">RhiirC2_851979</name>
</gene>
<dbReference type="VEuPathDB" id="FungiDB:RhiirFUN_026094"/>
<dbReference type="VEuPathDB" id="FungiDB:FUN_003430"/>
<reference evidence="1 2" key="2">
    <citation type="submission" date="2017-10" db="EMBL/GenBank/DDBJ databases">
        <title>Extensive intraspecific genome diversity in a model arbuscular mycorrhizal fungus.</title>
        <authorList>
            <person name="Chen E.C.H."/>
            <person name="Morin E."/>
            <person name="Baudet D."/>
            <person name="Noel J."/>
            <person name="Ndikumana S."/>
            <person name="Charron P."/>
            <person name="St-Onge C."/>
            <person name="Giorgi J."/>
            <person name="Grigoriev I.V."/>
            <person name="Roux C."/>
            <person name="Martin F.M."/>
            <person name="Corradi N."/>
        </authorList>
    </citation>
    <scope>NUCLEOTIDE SEQUENCE [LARGE SCALE GENOMIC DNA]</scope>
    <source>
        <strain evidence="1 2">C2</strain>
    </source>
</reference>
<evidence type="ECO:0000313" key="2">
    <source>
        <dbReference type="Proteomes" id="UP000233469"/>
    </source>
</evidence>
<proteinExistence type="predicted"/>
<dbReference type="Gene3D" id="3.80.10.10">
    <property type="entry name" value="Ribonuclease Inhibitor"/>
    <property type="match status" value="1"/>
</dbReference>
<dbReference type="EMBL" id="LLXL01000929">
    <property type="protein sequence ID" value="PKK67685.1"/>
    <property type="molecule type" value="Genomic_DNA"/>
</dbReference>
<protein>
    <recommendedName>
        <fullName evidence="3">F-box domain-containing protein</fullName>
    </recommendedName>
</protein>
<dbReference type="SUPFAM" id="SSF52047">
    <property type="entry name" value="RNI-like"/>
    <property type="match status" value="1"/>
</dbReference>
<dbReference type="VEuPathDB" id="FungiDB:RhiirA1_537592"/>
<dbReference type="Proteomes" id="UP000233469">
    <property type="component" value="Unassembled WGS sequence"/>
</dbReference>
<dbReference type="InterPro" id="IPR032675">
    <property type="entry name" value="LRR_dom_sf"/>
</dbReference>
<dbReference type="AlphaFoldDB" id="A0A2N1N1A1"/>
<sequence>MNQISQTLSIKLLKFECPAKMLQFPIDCLNDIIEYLEDDSNTLYSCLLVNRSWCKISVRIYWRYIRNLSTLISCLPNDSKEILYNNGIPISTSKTPVFNYASFCKYLEVHNVIKDIKLFLRKQKSILVHDITIIVLQEIFKLLMCQISSLRELKYTLTNLTSITFTSYPGARDCLKNLSTLSCYSNIYPEFFYHLSKICQTTIHTLRIIFNESISNGLGDLISSLQNLRHLKVCLYKYGVDLTDINTLISKFPNSLITLRIYGGIKCYFKAVIPLSFIDRFTNLQELVFIFYSNEYYEGFNKLQYVVFPQLRSLNIYMKCPENELLKKFLKNNGKNLKEFYVKSNDNSLNLAIVKFCPNLRNLSIRIEDNELEILETILISCKYLESIRIFGYKYYNKKGLTEIIMKYSSKIKLFL</sequence>
<dbReference type="OrthoDB" id="2305901at2759"/>